<dbReference type="AlphaFoldDB" id="L9VL80"/>
<accession>L9VL80</accession>
<evidence type="ECO:0000256" key="1">
    <source>
        <dbReference type="SAM" id="MobiDB-lite"/>
    </source>
</evidence>
<sequence length="185" mass="20931">MTDQFVGRVRAANRGSASATYHSGTRRWHEPRTEAAADSLGLRGVCSRHDPGRDRHEHGIVQGRAGRGRTDERDTNADPNQPMTNYDSKRERPMDSQRDAIIVDVVEALAEADRLELEEVEYTLYEYINPMVLTELATHDTGTWTFRFDIADHEVTVTSDGRLFVDGVLCRDDLLVDRSSTCTHR</sequence>
<evidence type="ECO:0000313" key="3">
    <source>
        <dbReference type="EMBL" id="ELY37914.1"/>
    </source>
</evidence>
<feature type="compositionally biased region" description="Basic and acidic residues" evidence="1">
    <location>
        <begin position="48"/>
        <end position="59"/>
    </location>
</feature>
<keyword evidence="4" id="KW-1185">Reference proteome</keyword>
<dbReference type="EMBL" id="AOHW01000044">
    <property type="protein sequence ID" value="ELY37914.1"/>
    <property type="molecule type" value="Genomic_DNA"/>
</dbReference>
<evidence type="ECO:0000259" key="2">
    <source>
        <dbReference type="Pfam" id="PF18545"/>
    </source>
</evidence>
<feature type="domain" description="Halobacterial output" evidence="2">
    <location>
        <begin position="99"/>
        <end position="165"/>
    </location>
</feature>
<dbReference type="Pfam" id="PF18545">
    <property type="entry name" value="HalOD1"/>
    <property type="match status" value="1"/>
</dbReference>
<evidence type="ECO:0000313" key="4">
    <source>
        <dbReference type="Proteomes" id="UP000011599"/>
    </source>
</evidence>
<organism evidence="3 4">
    <name type="scientific">Natronorubrum tibetense GA33</name>
    <dbReference type="NCBI Taxonomy" id="1114856"/>
    <lineage>
        <taxon>Archaea</taxon>
        <taxon>Methanobacteriati</taxon>
        <taxon>Methanobacteriota</taxon>
        <taxon>Stenosarchaea group</taxon>
        <taxon>Halobacteria</taxon>
        <taxon>Halobacteriales</taxon>
        <taxon>Natrialbaceae</taxon>
        <taxon>Natronorubrum</taxon>
    </lineage>
</organism>
<gene>
    <name evidence="3" type="ORF">C496_18968</name>
</gene>
<dbReference type="eggNOG" id="arCOG08980">
    <property type="taxonomic scope" value="Archaea"/>
</dbReference>
<feature type="region of interest" description="Disordered" evidence="1">
    <location>
        <begin position="1"/>
        <end position="36"/>
    </location>
</feature>
<dbReference type="PATRIC" id="fig|1114856.3.peg.3933"/>
<protein>
    <recommendedName>
        <fullName evidence="2">Halobacterial output domain-containing protein</fullName>
    </recommendedName>
</protein>
<proteinExistence type="predicted"/>
<dbReference type="Proteomes" id="UP000011599">
    <property type="component" value="Unassembled WGS sequence"/>
</dbReference>
<reference evidence="3 4" key="1">
    <citation type="journal article" date="2014" name="PLoS Genet.">
        <title>Phylogenetically driven sequencing of extremely halophilic archaea reveals strategies for static and dynamic osmo-response.</title>
        <authorList>
            <person name="Becker E.A."/>
            <person name="Seitzer P.M."/>
            <person name="Tritt A."/>
            <person name="Larsen D."/>
            <person name="Krusor M."/>
            <person name="Yao A.I."/>
            <person name="Wu D."/>
            <person name="Madern D."/>
            <person name="Eisen J.A."/>
            <person name="Darling A.E."/>
            <person name="Facciotti M.T."/>
        </authorList>
    </citation>
    <scope>NUCLEOTIDE SEQUENCE [LARGE SCALE GENOMIC DNA]</scope>
    <source>
        <strain evidence="3 4">GA33</strain>
    </source>
</reference>
<dbReference type="OrthoDB" id="181175at2157"/>
<feature type="region of interest" description="Disordered" evidence="1">
    <location>
        <begin position="48"/>
        <end position="94"/>
    </location>
</feature>
<name>L9VL80_9EURY</name>
<comment type="caution">
    <text evidence="3">The sequence shown here is derived from an EMBL/GenBank/DDBJ whole genome shotgun (WGS) entry which is preliminary data.</text>
</comment>
<feature type="compositionally biased region" description="Polar residues" evidence="1">
    <location>
        <begin position="77"/>
        <end position="86"/>
    </location>
</feature>
<dbReference type="InterPro" id="IPR040624">
    <property type="entry name" value="HalOD1"/>
</dbReference>